<evidence type="ECO:0000256" key="5">
    <source>
        <dbReference type="ARBA" id="ARBA00022989"/>
    </source>
</evidence>
<feature type="transmembrane region" description="Helical" evidence="7">
    <location>
        <begin position="69"/>
        <end position="90"/>
    </location>
</feature>
<dbReference type="PRINTS" id="PR01837">
    <property type="entry name" value="MGTCSAPBPROT"/>
</dbReference>
<organism evidence="9 10">
    <name type="scientific">Sedimentibacter acidaminivorans</name>
    <dbReference type="NCBI Taxonomy" id="913099"/>
    <lineage>
        <taxon>Bacteria</taxon>
        <taxon>Bacillati</taxon>
        <taxon>Bacillota</taxon>
        <taxon>Tissierellia</taxon>
        <taxon>Sedimentibacter</taxon>
    </lineage>
</organism>
<dbReference type="EMBL" id="JAGGKS010000013">
    <property type="protein sequence ID" value="MBP1927384.1"/>
    <property type="molecule type" value="Genomic_DNA"/>
</dbReference>
<dbReference type="Pfam" id="PF02308">
    <property type="entry name" value="MgtC"/>
    <property type="match status" value="1"/>
</dbReference>
<keyword evidence="10" id="KW-1185">Reference proteome</keyword>
<keyword evidence="3" id="KW-1003">Cell membrane</keyword>
<feature type="transmembrane region" description="Helical" evidence="7">
    <location>
        <begin position="12"/>
        <end position="29"/>
    </location>
</feature>
<keyword evidence="6 7" id="KW-0472">Membrane</keyword>
<feature type="domain" description="MgtC/SapB/SrpB/YhiD N-terminal" evidence="8">
    <location>
        <begin position="17"/>
        <end position="139"/>
    </location>
</feature>
<evidence type="ECO:0000256" key="7">
    <source>
        <dbReference type="SAM" id="Phobius"/>
    </source>
</evidence>
<evidence type="ECO:0000313" key="9">
    <source>
        <dbReference type="EMBL" id="MBP1927384.1"/>
    </source>
</evidence>
<comment type="subcellular location">
    <subcellularLocation>
        <location evidence="1">Cell membrane</location>
        <topology evidence="1">Multi-pass membrane protein</topology>
    </subcellularLocation>
</comment>
<dbReference type="InterPro" id="IPR003416">
    <property type="entry name" value="MgtC/SapB/SrpB/YhiD_fam"/>
</dbReference>
<evidence type="ECO:0000259" key="8">
    <source>
        <dbReference type="Pfam" id="PF02308"/>
    </source>
</evidence>
<dbReference type="PANTHER" id="PTHR33778:SF1">
    <property type="entry name" value="MAGNESIUM TRANSPORTER YHID-RELATED"/>
    <property type="match status" value="1"/>
</dbReference>
<proteinExistence type="inferred from homology"/>
<protein>
    <submittedName>
        <fullName evidence="9">Mg2+ transporter-C (MgtC) family protein</fullName>
    </submittedName>
</protein>
<evidence type="ECO:0000256" key="1">
    <source>
        <dbReference type="ARBA" id="ARBA00004651"/>
    </source>
</evidence>
<dbReference type="PANTHER" id="PTHR33778">
    <property type="entry name" value="PROTEIN MGTC"/>
    <property type="match status" value="1"/>
</dbReference>
<reference evidence="9 10" key="1">
    <citation type="submission" date="2021-03" db="EMBL/GenBank/DDBJ databases">
        <title>Genomic Encyclopedia of Type Strains, Phase IV (KMG-IV): sequencing the most valuable type-strain genomes for metagenomic binning, comparative biology and taxonomic classification.</title>
        <authorList>
            <person name="Goeker M."/>
        </authorList>
    </citation>
    <scope>NUCLEOTIDE SEQUENCE [LARGE SCALE GENOMIC DNA]</scope>
    <source>
        <strain evidence="9 10">DSM 24004</strain>
    </source>
</reference>
<evidence type="ECO:0000256" key="2">
    <source>
        <dbReference type="ARBA" id="ARBA00009298"/>
    </source>
</evidence>
<dbReference type="InterPro" id="IPR049177">
    <property type="entry name" value="MgtC_SapB_SrpB_YhiD_N"/>
</dbReference>
<evidence type="ECO:0000256" key="4">
    <source>
        <dbReference type="ARBA" id="ARBA00022692"/>
    </source>
</evidence>
<evidence type="ECO:0000313" key="10">
    <source>
        <dbReference type="Proteomes" id="UP001519342"/>
    </source>
</evidence>
<name>A0ABS4GI98_9FIRM</name>
<gene>
    <name evidence="9" type="ORF">J2Z76_003285</name>
</gene>
<dbReference type="Proteomes" id="UP001519342">
    <property type="component" value="Unassembled WGS sequence"/>
</dbReference>
<evidence type="ECO:0000256" key="3">
    <source>
        <dbReference type="ARBA" id="ARBA00022475"/>
    </source>
</evidence>
<comment type="caution">
    <text evidence="9">The sequence shown here is derived from an EMBL/GenBank/DDBJ whole genome shotgun (WGS) entry which is preliminary data.</text>
</comment>
<accession>A0ABS4GI98</accession>
<evidence type="ECO:0000256" key="6">
    <source>
        <dbReference type="ARBA" id="ARBA00023136"/>
    </source>
</evidence>
<keyword evidence="4 7" id="KW-0812">Transmembrane</keyword>
<feature type="transmembrane region" description="Helical" evidence="7">
    <location>
        <begin position="41"/>
        <end position="63"/>
    </location>
</feature>
<dbReference type="RefSeq" id="WP_209513090.1">
    <property type="nucleotide sequence ID" value="NZ_JAGGKS010000013.1"/>
</dbReference>
<sequence>MQDLYDLNLTTISIRVLLSLILGGIIGIERSRKNHPAGFRTYMLVCLSSTLVMMTNQFIYIWFEGTDPARLGAQVISGIGFLGVGTIIVTRRNQVRGLTTAAGLWTSACLGLAIGIGFYEGAIIVGFSVLLIMTMFKKLDIYLTSNNRIITIYASFSSIESFDNFIIFCNNLGLKVIDIEMNKHSNIKDSSVISILNLKSKKRCSHLELIRKLSDFDGLIHIEEL</sequence>
<keyword evidence="5 7" id="KW-1133">Transmembrane helix</keyword>
<comment type="similarity">
    <text evidence="2">Belongs to the MgtC/SapB family.</text>
</comment>